<evidence type="ECO:0008006" key="5">
    <source>
        <dbReference type="Google" id="ProtNLM"/>
    </source>
</evidence>
<evidence type="ECO:0000256" key="2">
    <source>
        <dbReference type="SAM" id="Phobius"/>
    </source>
</evidence>
<organism evidence="3 4">
    <name type="scientific">Methanobacterium bryantii</name>
    <dbReference type="NCBI Taxonomy" id="2161"/>
    <lineage>
        <taxon>Archaea</taxon>
        <taxon>Methanobacteriati</taxon>
        <taxon>Methanobacteriota</taxon>
        <taxon>Methanomada group</taxon>
        <taxon>Methanobacteria</taxon>
        <taxon>Methanobacteriales</taxon>
        <taxon>Methanobacteriaceae</taxon>
        <taxon>Methanobacterium</taxon>
    </lineage>
</organism>
<gene>
    <name evidence="3" type="ORF">ASJ80_10995</name>
</gene>
<dbReference type="Proteomes" id="UP000217784">
    <property type="component" value="Unassembled WGS sequence"/>
</dbReference>
<dbReference type="AlphaFoldDB" id="A0A2A2H5W7"/>
<sequence length="162" mass="17096">MEKKFILIIIGIIALGAVIVVPGYMQSENKTTLQNNAPVAQNTYNTSNSTGTPSNTTGTSNPNQTVQSNSSQNVQNSKNTQNKQDTQTTSSSKSKSNIISAAKAKQIALQSAASPEGVIAHYPSLITFNGRLIWRVPLFKNGKTVSLIDVDAHTGACLGGSC</sequence>
<keyword evidence="2" id="KW-1133">Transmembrane helix</keyword>
<evidence type="ECO:0000313" key="3">
    <source>
        <dbReference type="EMBL" id="PAV04829.1"/>
    </source>
</evidence>
<dbReference type="EMBL" id="LMVM01000012">
    <property type="protein sequence ID" value="PAV04829.1"/>
    <property type="molecule type" value="Genomic_DNA"/>
</dbReference>
<dbReference type="Gene3D" id="3.10.450.40">
    <property type="match status" value="1"/>
</dbReference>
<feature type="region of interest" description="Disordered" evidence="1">
    <location>
        <begin position="35"/>
        <end position="95"/>
    </location>
</feature>
<proteinExistence type="predicted"/>
<evidence type="ECO:0000313" key="4">
    <source>
        <dbReference type="Proteomes" id="UP000217784"/>
    </source>
</evidence>
<feature type="compositionally biased region" description="Low complexity" evidence="1">
    <location>
        <begin position="41"/>
        <end position="95"/>
    </location>
</feature>
<name>A0A2A2H5W7_METBR</name>
<protein>
    <recommendedName>
        <fullName evidence="5">PepSY domain-containing protein</fullName>
    </recommendedName>
</protein>
<dbReference type="RefSeq" id="WP_069585481.1">
    <property type="nucleotide sequence ID" value="NZ_LMVM01000012.1"/>
</dbReference>
<feature type="transmembrane region" description="Helical" evidence="2">
    <location>
        <begin position="5"/>
        <end position="25"/>
    </location>
</feature>
<reference evidence="3 4" key="1">
    <citation type="journal article" date="2017" name="BMC Genomics">
        <title>Genomic analysis of methanogenic archaea reveals a shift towards energy conservation.</title>
        <authorList>
            <person name="Gilmore S.P."/>
            <person name="Henske J.K."/>
            <person name="Sexton J.A."/>
            <person name="Solomon K.V."/>
            <person name="Seppala S."/>
            <person name="Yoo J.I."/>
            <person name="Huyett L.M."/>
            <person name="Pressman A."/>
            <person name="Cogan J.Z."/>
            <person name="Kivenson V."/>
            <person name="Peng X."/>
            <person name="Tan Y."/>
            <person name="Valentine D.L."/>
            <person name="O'Malley M.A."/>
        </authorList>
    </citation>
    <scope>NUCLEOTIDE SEQUENCE [LARGE SCALE GENOMIC DNA]</scope>
    <source>
        <strain evidence="3 4">M.o.H.</strain>
    </source>
</reference>
<keyword evidence="4" id="KW-1185">Reference proteome</keyword>
<comment type="caution">
    <text evidence="3">The sequence shown here is derived from an EMBL/GenBank/DDBJ whole genome shotgun (WGS) entry which is preliminary data.</text>
</comment>
<evidence type="ECO:0000256" key="1">
    <source>
        <dbReference type="SAM" id="MobiDB-lite"/>
    </source>
</evidence>
<keyword evidence="2" id="KW-0812">Transmembrane</keyword>
<keyword evidence="2" id="KW-0472">Membrane</keyword>
<accession>A0A2A2H5W7</accession>